<keyword evidence="1" id="KW-0812">Transmembrane</keyword>
<sequence length="103" mass="10364">MPDADGSPAGQGKPRGRWWRGFTGSVAAGMAVLAVGVLAVWVVCWVTGAPGPGVPMLAGHPVAAVAGLALQRVADRRNGRVAGLAGGGVLVVAVVALLVFWWV</sequence>
<protein>
    <submittedName>
        <fullName evidence="2">Uncharacterized protein</fullName>
    </submittedName>
</protein>
<keyword evidence="1" id="KW-0472">Membrane</keyword>
<accession>A0A419HSU0</accession>
<evidence type="ECO:0000256" key="1">
    <source>
        <dbReference type="SAM" id="Phobius"/>
    </source>
</evidence>
<gene>
    <name evidence="2" type="ORF">D5S19_26030</name>
</gene>
<proteinExistence type="predicted"/>
<feature type="transmembrane region" description="Helical" evidence="1">
    <location>
        <begin position="21"/>
        <end position="48"/>
    </location>
</feature>
<dbReference type="OrthoDB" id="3629848at2"/>
<dbReference type="AlphaFoldDB" id="A0A419HSU0"/>
<name>A0A419HSU0_9PSEU</name>
<keyword evidence="3" id="KW-1185">Reference proteome</keyword>
<keyword evidence="1" id="KW-1133">Transmembrane helix</keyword>
<reference evidence="2 3" key="1">
    <citation type="submission" date="2018-09" db="EMBL/GenBank/DDBJ databases">
        <title>YIM PH 21725 draft genome.</title>
        <authorList>
            <person name="Miao C."/>
        </authorList>
    </citation>
    <scope>NUCLEOTIDE SEQUENCE [LARGE SCALE GENOMIC DNA]</scope>
    <source>
        <strain evidence="3">YIM PH21725</strain>
    </source>
</reference>
<feature type="transmembrane region" description="Helical" evidence="1">
    <location>
        <begin position="81"/>
        <end position="102"/>
    </location>
</feature>
<evidence type="ECO:0000313" key="3">
    <source>
        <dbReference type="Proteomes" id="UP000285112"/>
    </source>
</evidence>
<dbReference type="EMBL" id="QZFV01000120">
    <property type="protein sequence ID" value="RJQ79655.1"/>
    <property type="molecule type" value="Genomic_DNA"/>
</dbReference>
<dbReference type="Proteomes" id="UP000285112">
    <property type="component" value="Unassembled WGS sequence"/>
</dbReference>
<evidence type="ECO:0000313" key="2">
    <source>
        <dbReference type="EMBL" id="RJQ79655.1"/>
    </source>
</evidence>
<organism evidence="2 3">
    <name type="scientific">Amycolatopsis panacis</name>
    <dbReference type="NCBI Taxonomy" id="2340917"/>
    <lineage>
        <taxon>Bacteria</taxon>
        <taxon>Bacillati</taxon>
        <taxon>Actinomycetota</taxon>
        <taxon>Actinomycetes</taxon>
        <taxon>Pseudonocardiales</taxon>
        <taxon>Pseudonocardiaceae</taxon>
        <taxon>Amycolatopsis</taxon>
    </lineage>
</organism>
<feature type="transmembrane region" description="Helical" evidence="1">
    <location>
        <begin position="54"/>
        <end position="74"/>
    </location>
</feature>
<comment type="caution">
    <text evidence="2">The sequence shown here is derived from an EMBL/GenBank/DDBJ whole genome shotgun (WGS) entry which is preliminary data.</text>
</comment>